<dbReference type="InterPro" id="IPR041478">
    <property type="entry name" value="TetR_C_27"/>
</dbReference>
<evidence type="ECO:0000313" key="5">
    <source>
        <dbReference type="EMBL" id="VAW90021.1"/>
    </source>
</evidence>
<evidence type="ECO:0000256" key="2">
    <source>
        <dbReference type="ARBA" id="ARBA00023125"/>
    </source>
</evidence>
<dbReference type="Gene3D" id="1.10.10.60">
    <property type="entry name" value="Homeodomain-like"/>
    <property type="match status" value="1"/>
</dbReference>
<protein>
    <submittedName>
        <fullName evidence="5">Transcriptional regulator, AcrR family</fullName>
    </submittedName>
</protein>
<dbReference type="Pfam" id="PF17935">
    <property type="entry name" value="TetR_C_27"/>
    <property type="match status" value="1"/>
</dbReference>
<dbReference type="PANTHER" id="PTHR30055:SF151">
    <property type="entry name" value="TRANSCRIPTIONAL REGULATORY PROTEIN"/>
    <property type="match status" value="1"/>
</dbReference>
<evidence type="ECO:0000256" key="3">
    <source>
        <dbReference type="ARBA" id="ARBA00023163"/>
    </source>
</evidence>
<dbReference type="Gene3D" id="1.10.357.10">
    <property type="entry name" value="Tetracycline Repressor, domain 2"/>
    <property type="match status" value="1"/>
</dbReference>
<proteinExistence type="predicted"/>
<gene>
    <name evidence="5" type="ORF">MNBD_GAMMA17-1966</name>
</gene>
<evidence type="ECO:0000259" key="4">
    <source>
        <dbReference type="PROSITE" id="PS50977"/>
    </source>
</evidence>
<keyword evidence="2" id="KW-0238">DNA-binding</keyword>
<dbReference type="GO" id="GO:0000976">
    <property type="term" value="F:transcription cis-regulatory region binding"/>
    <property type="evidence" value="ECO:0007669"/>
    <property type="project" value="TreeGrafter"/>
</dbReference>
<dbReference type="PROSITE" id="PS50977">
    <property type="entry name" value="HTH_TETR_2"/>
    <property type="match status" value="1"/>
</dbReference>
<sequence length="201" mass="22937">MHRYRSPLGSDKLKEKILDAAEGRFLTYGYSKTTMAEIATDSDMSAANLYRYFQSKQDIAAECAERCMSKQHNDISETVHQGNLSASQQLHVFATETYRTNANLYKENFKINGLVDYILKERKALVHKGINSQCSLIAEILAYGNKTGEFHIIDIIETARTIYSALILFDVPLFLDLFTEEEFEKKATNIVHLLIEGLKKR</sequence>
<evidence type="ECO:0000256" key="1">
    <source>
        <dbReference type="ARBA" id="ARBA00023015"/>
    </source>
</evidence>
<dbReference type="GO" id="GO:0003700">
    <property type="term" value="F:DNA-binding transcription factor activity"/>
    <property type="evidence" value="ECO:0007669"/>
    <property type="project" value="TreeGrafter"/>
</dbReference>
<dbReference type="EMBL" id="UOFQ01000168">
    <property type="protein sequence ID" value="VAW90021.1"/>
    <property type="molecule type" value="Genomic_DNA"/>
</dbReference>
<name>A0A3B0ZEK4_9ZZZZ</name>
<feature type="domain" description="HTH tetR-type" evidence="4">
    <location>
        <begin position="11"/>
        <end position="71"/>
    </location>
</feature>
<dbReference type="Pfam" id="PF00440">
    <property type="entry name" value="TetR_N"/>
    <property type="match status" value="1"/>
</dbReference>
<dbReference type="InterPro" id="IPR001647">
    <property type="entry name" value="HTH_TetR"/>
</dbReference>
<accession>A0A3B0ZEK4</accession>
<dbReference type="PRINTS" id="PR00455">
    <property type="entry name" value="HTHTETR"/>
</dbReference>
<dbReference type="PANTHER" id="PTHR30055">
    <property type="entry name" value="HTH-TYPE TRANSCRIPTIONAL REGULATOR RUTR"/>
    <property type="match status" value="1"/>
</dbReference>
<dbReference type="InterPro" id="IPR009057">
    <property type="entry name" value="Homeodomain-like_sf"/>
</dbReference>
<dbReference type="SUPFAM" id="SSF46689">
    <property type="entry name" value="Homeodomain-like"/>
    <property type="match status" value="1"/>
</dbReference>
<dbReference type="AlphaFoldDB" id="A0A3B0ZEK4"/>
<keyword evidence="1" id="KW-0805">Transcription regulation</keyword>
<keyword evidence="3" id="KW-0804">Transcription</keyword>
<dbReference type="InterPro" id="IPR050109">
    <property type="entry name" value="HTH-type_TetR-like_transc_reg"/>
</dbReference>
<organism evidence="5">
    <name type="scientific">hydrothermal vent metagenome</name>
    <dbReference type="NCBI Taxonomy" id="652676"/>
    <lineage>
        <taxon>unclassified sequences</taxon>
        <taxon>metagenomes</taxon>
        <taxon>ecological metagenomes</taxon>
    </lineage>
</organism>
<reference evidence="5" key="1">
    <citation type="submission" date="2018-06" db="EMBL/GenBank/DDBJ databases">
        <authorList>
            <person name="Zhirakovskaya E."/>
        </authorList>
    </citation>
    <scope>NUCLEOTIDE SEQUENCE</scope>
</reference>